<name>A0A0G2Y3S9_MIMIV</name>
<reference evidence="1 2" key="1">
    <citation type="submission" date="2014-10" db="EMBL/GenBank/DDBJ databases">
        <title>Pan-genome analysis of Brazilian lineage A amoebal mimiviruses.</title>
        <authorList>
            <person name="Assis F.L."/>
            <person name="Abrahao J.S."/>
            <person name="Kroon E.G."/>
            <person name="Dornas F.P."/>
            <person name="Andrade K.R."/>
            <person name="Borato P.V.M."/>
            <person name="Pilotto M.R."/>
            <person name="Benamar S."/>
            <person name="LaScola B."/>
            <person name="Colson P."/>
        </authorList>
    </citation>
    <scope>NUCLEOTIDE SEQUENCE [LARGE SCALE GENOMIC DNA]</scope>
    <source>
        <strain evidence="1 2">Oyster</strain>
    </source>
</reference>
<accession>A0A0G2Y3S9</accession>
<organism evidence="1 2">
    <name type="scientific">Acanthamoeba polyphaga mimivirus</name>
    <name type="common">APMV</name>
    <dbReference type="NCBI Taxonomy" id="212035"/>
    <lineage>
        <taxon>Viruses</taxon>
        <taxon>Varidnaviria</taxon>
        <taxon>Bamfordvirae</taxon>
        <taxon>Nucleocytoviricota</taxon>
        <taxon>Megaviricetes</taxon>
        <taxon>Imitervirales</taxon>
        <taxon>Mimiviridae</taxon>
        <taxon>Megamimivirinae</taxon>
        <taxon>Mimivirus</taxon>
        <taxon>Mimivirus bradfordmassiliense</taxon>
    </lineage>
</organism>
<dbReference type="Proteomes" id="UP000241474">
    <property type="component" value="Segment"/>
</dbReference>
<dbReference type="EMBL" id="KM982401">
    <property type="protein sequence ID" value="AKI79139.1"/>
    <property type="molecule type" value="Genomic_DNA"/>
</dbReference>
<organismHost>
    <name type="scientific">Acanthamoeba polyphaga</name>
    <name type="common">Amoeba</name>
    <dbReference type="NCBI Taxonomy" id="5757"/>
</organismHost>
<evidence type="ECO:0000313" key="2">
    <source>
        <dbReference type="Proteomes" id="UP000241474"/>
    </source>
</evidence>
<sequence length="445" mass="51439">MTDNINIVHKKLFNVIDANFTKILKLKGVVNDIDDNGKFLTIKTLDTERTLKCRTKDNFTKVDVGDVVDVVGNLQLDSNDLSNIYLDLKYLSKQSTFDPSKALSIHNKLLVYLNEHEKVSKVVKKIHKKSLPKQIYNVALIAFPTGINLVNTFKTEFKNKCVGNLYTFYMDTDKTDVSIVSALEYFRKYRNIDIICLLTDQLNIMETCKLSSKEIAKVFLSRKNCPYILSIVSDSSEKNPEPITALLSNKKIETTLAAVNFISEVQWEYRQKVNRAVDLVKEKFYIHMDKKIKKLQQYEVLIWNLNKTSPPINSTENLKNLLRNKMTEEFDRLNRIETELVNNIIMSDLIQKIVNNIDMFDSNIFMKIVDSIIDKIKNDKAQDKSLATTIKENALRQNLAFQSGQVDINKSRTLQDALVEEMKDHITQDPYLNYKERDENDIVDP</sequence>
<evidence type="ECO:0000313" key="1">
    <source>
        <dbReference type="EMBL" id="AKI79139.1"/>
    </source>
</evidence>
<protein>
    <submittedName>
        <fullName evidence="1">Uncharacterized protein</fullName>
    </submittedName>
</protein>
<proteinExistence type="predicted"/>